<reference evidence="1" key="1">
    <citation type="journal article" date="2021" name="Mol. Ecol. Resour.">
        <title>Phylogenomic analyses of the genus Drosophila reveals genomic signals of climate adaptation.</title>
        <authorList>
            <person name="Li F."/>
            <person name="Rane R.V."/>
            <person name="Luria V."/>
            <person name="Xiong Z."/>
            <person name="Chen J."/>
            <person name="Li Z."/>
            <person name="Catullo R.A."/>
            <person name="Griffin P.C."/>
            <person name="Schiffer M."/>
            <person name="Pearce S."/>
            <person name="Lee S.F."/>
            <person name="McElroy K."/>
            <person name="Stocker A."/>
            <person name="Shirriffs J."/>
            <person name="Cockerell F."/>
            <person name="Coppin C."/>
            <person name="Sgro C.M."/>
            <person name="Karger A."/>
            <person name="Cain J.W."/>
            <person name="Weber J.A."/>
            <person name="Santpere G."/>
            <person name="Kirschner M.W."/>
            <person name="Hoffmann A.A."/>
            <person name="Oakeshott J.G."/>
            <person name="Zhang G."/>
        </authorList>
    </citation>
    <scope>NUCLEOTIDE SEQUENCE</scope>
    <source>
        <strain evidence="1">BGI-SZ-2011g</strain>
    </source>
</reference>
<keyword evidence="2" id="KW-1185">Reference proteome</keyword>
<name>A0AAD4PIX1_9MUSC</name>
<proteinExistence type="predicted"/>
<evidence type="ECO:0000313" key="1">
    <source>
        <dbReference type="EMBL" id="KAH8366182.1"/>
    </source>
</evidence>
<dbReference type="AlphaFoldDB" id="A0AAD4PIX1"/>
<accession>A0AAD4PIX1</accession>
<protein>
    <submittedName>
        <fullName evidence="1">Uncharacterized protein</fullName>
    </submittedName>
</protein>
<dbReference type="Proteomes" id="UP001200034">
    <property type="component" value="Unassembled WGS sequence"/>
</dbReference>
<gene>
    <name evidence="1" type="ORF">KR093_010056</name>
</gene>
<comment type="caution">
    <text evidence="1">The sequence shown here is derived from an EMBL/GenBank/DDBJ whole genome shotgun (WGS) entry which is preliminary data.</text>
</comment>
<organism evidence="1 2">
    <name type="scientific">Drosophila rubida</name>
    <dbReference type="NCBI Taxonomy" id="30044"/>
    <lineage>
        <taxon>Eukaryota</taxon>
        <taxon>Metazoa</taxon>
        <taxon>Ecdysozoa</taxon>
        <taxon>Arthropoda</taxon>
        <taxon>Hexapoda</taxon>
        <taxon>Insecta</taxon>
        <taxon>Pterygota</taxon>
        <taxon>Neoptera</taxon>
        <taxon>Endopterygota</taxon>
        <taxon>Diptera</taxon>
        <taxon>Brachycera</taxon>
        <taxon>Muscomorpha</taxon>
        <taxon>Ephydroidea</taxon>
        <taxon>Drosophilidae</taxon>
        <taxon>Drosophila</taxon>
    </lineage>
</organism>
<sequence length="341" mass="39893">MASEACTVEMKHAVYETLWQQWQQDKQIYDPLKILDFYRQLEQQANVSTTLRQKIYQAFVSRTSQLLSAPFHTDSRCAEFPQVTSLLIELRQIPDNYTRDIIETLFDDVLSSESTLSVAQRLDNLNASLTQQTMAKLQLLHRVEVHVNSSVHIFLMDNLRQLSKQPTFMQELDIGLQNRVRRSLLPGHDFHPMPLIVCLRKTNNINYYLSECENISNMCIQKRHPAKTPFKVRHAIVEEQNQSFTFQSPYWDKRYLTINSTLQLGAEITRNVYSRRDINWLHVIHAQDGVAIYDAIYESIICAGDPQQRENDEFLAYTRLVEDFDAHRDDCTWTIEDCSNL</sequence>
<dbReference type="EMBL" id="JAJJHW010002774">
    <property type="protein sequence ID" value="KAH8366182.1"/>
    <property type="molecule type" value="Genomic_DNA"/>
</dbReference>
<evidence type="ECO:0000313" key="2">
    <source>
        <dbReference type="Proteomes" id="UP001200034"/>
    </source>
</evidence>